<keyword evidence="2" id="KW-0645">Protease</keyword>
<keyword evidence="2" id="KW-0378">Hydrolase</keyword>
<feature type="transmembrane region" description="Helical" evidence="1">
    <location>
        <begin position="139"/>
        <end position="160"/>
    </location>
</feature>
<feature type="transmembrane region" description="Helical" evidence="1">
    <location>
        <begin position="72"/>
        <end position="97"/>
    </location>
</feature>
<keyword evidence="1" id="KW-0812">Transmembrane</keyword>
<keyword evidence="2" id="KW-0482">Metalloprotease</keyword>
<keyword evidence="3" id="KW-1185">Reference proteome</keyword>
<feature type="transmembrane region" description="Helical" evidence="1">
    <location>
        <begin position="38"/>
        <end position="60"/>
    </location>
</feature>
<feature type="transmembrane region" description="Helical" evidence="1">
    <location>
        <begin position="238"/>
        <end position="264"/>
    </location>
</feature>
<reference evidence="3" key="1">
    <citation type="journal article" date="2019" name="Int. J. Syst. Evol. Microbiol.">
        <title>The Global Catalogue of Microorganisms (GCM) 10K type strain sequencing project: providing services to taxonomists for standard genome sequencing and annotation.</title>
        <authorList>
            <consortium name="The Broad Institute Genomics Platform"/>
            <consortium name="The Broad Institute Genome Sequencing Center for Infectious Disease"/>
            <person name="Wu L."/>
            <person name="Ma J."/>
        </authorList>
    </citation>
    <scope>NUCLEOTIDE SEQUENCE [LARGE SCALE GENOMIC DNA]</scope>
    <source>
        <strain evidence="3">JCM 18459</strain>
    </source>
</reference>
<gene>
    <name evidence="2" type="ORF">GCM10023340_38440</name>
</gene>
<evidence type="ECO:0000313" key="3">
    <source>
        <dbReference type="Proteomes" id="UP001500221"/>
    </source>
</evidence>
<dbReference type="PANTHER" id="PTHR36844:SF1">
    <property type="entry name" value="PROTEASE PRSW"/>
    <property type="match status" value="1"/>
</dbReference>
<feature type="transmembrane region" description="Helical" evidence="1">
    <location>
        <begin position="180"/>
        <end position="206"/>
    </location>
</feature>
<dbReference type="PANTHER" id="PTHR36844">
    <property type="entry name" value="PROTEASE PRSW"/>
    <property type="match status" value="1"/>
</dbReference>
<accession>A0ABP9PZ39</accession>
<protein>
    <submittedName>
        <fullName evidence="2">PrsW family intramembrane metalloprotease</fullName>
    </submittedName>
</protein>
<dbReference type="Proteomes" id="UP001500221">
    <property type="component" value="Unassembled WGS sequence"/>
</dbReference>
<evidence type="ECO:0000313" key="2">
    <source>
        <dbReference type="EMBL" id="GAA5154602.1"/>
    </source>
</evidence>
<feature type="transmembrane region" description="Helical" evidence="1">
    <location>
        <begin position="213"/>
        <end position="232"/>
    </location>
</feature>
<proteinExistence type="predicted"/>
<feature type="transmembrane region" description="Helical" evidence="1">
    <location>
        <begin position="103"/>
        <end position="127"/>
    </location>
</feature>
<dbReference type="InterPro" id="IPR026898">
    <property type="entry name" value="PrsW"/>
</dbReference>
<organism evidence="2 3">
    <name type="scientific">Nocardioides marinquilinus</name>
    <dbReference type="NCBI Taxonomy" id="1210400"/>
    <lineage>
        <taxon>Bacteria</taxon>
        <taxon>Bacillati</taxon>
        <taxon>Actinomycetota</taxon>
        <taxon>Actinomycetes</taxon>
        <taxon>Propionibacteriales</taxon>
        <taxon>Nocardioidaceae</taxon>
        <taxon>Nocardioides</taxon>
    </lineage>
</organism>
<dbReference type="EMBL" id="BAABKG010000005">
    <property type="protein sequence ID" value="GAA5154602.1"/>
    <property type="molecule type" value="Genomic_DNA"/>
</dbReference>
<keyword evidence="1" id="KW-1133">Transmembrane helix</keyword>
<feature type="transmembrane region" description="Helical" evidence="1">
    <location>
        <begin position="12"/>
        <end position="32"/>
    </location>
</feature>
<evidence type="ECO:0000256" key="1">
    <source>
        <dbReference type="SAM" id="Phobius"/>
    </source>
</evidence>
<sequence length="373" mass="39207">MSARRLDSATFTVVVTVTVAAGALVMLGLLALSGAPAVTFLAALLAALPVVPLVACYLWLDRYEPEPRSLLVNGLLWGACAATAISILVGGVGGLFGPVTDHVSLAVVAPVTEEAAKGLFLLFLLWWRRGELDGILDGIVYAGMVGIGFAFTENILYLAAAYDGTDGVGPGGIAGVTATFVVRCVISPFAHPLFTTFTGIGIGIAVGSRRRSVRVLAPLGGFTVAVLAHAVWNASTVFGAAGFAGVYVVLMVPALVGLGALALWARRHEARMLGVALHDAAARGLLPATDIGWVVDLRARREARAHAQRTGGDDAATAMGDYQQAMVELGFLHHRLLRGTAPPDWRERGARHVERIREVRPRIAFPGQVVPTR</sequence>
<dbReference type="GO" id="GO:0008237">
    <property type="term" value="F:metallopeptidase activity"/>
    <property type="evidence" value="ECO:0007669"/>
    <property type="project" value="UniProtKB-KW"/>
</dbReference>
<dbReference type="Pfam" id="PF13367">
    <property type="entry name" value="PrsW-protease"/>
    <property type="match status" value="1"/>
</dbReference>
<keyword evidence="1" id="KW-0472">Membrane</keyword>
<name>A0ABP9PZ39_9ACTN</name>
<dbReference type="RefSeq" id="WP_345462545.1">
    <property type="nucleotide sequence ID" value="NZ_BAABKG010000005.1"/>
</dbReference>
<comment type="caution">
    <text evidence="2">The sequence shown here is derived from an EMBL/GenBank/DDBJ whole genome shotgun (WGS) entry which is preliminary data.</text>
</comment>